<dbReference type="Proteomes" id="UP000016630">
    <property type="component" value="Unassembled WGS sequence"/>
</dbReference>
<protein>
    <submittedName>
        <fullName evidence="1">Uncharacterized protein</fullName>
    </submittedName>
</protein>
<name>A0A0E2LUD5_PORGN</name>
<proteinExistence type="predicted"/>
<evidence type="ECO:0000313" key="2">
    <source>
        <dbReference type="Proteomes" id="UP000016630"/>
    </source>
</evidence>
<comment type="caution">
    <text evidence="1">The sequence shown here is derived from an EMBL/GenBank/DDBJ whole genome shotgun (WGS) entry which is preliminary data.</text>
</comment>
<reference evidence="1 2" key="1">
    <citation type="submission" date="2013-06" db="EMBL/GenBank/DDBJ databases">
        <authorList>
            <person name="Weinstock G."/>
            <person name="Sodergren E."/>
            <person name="Lobos E.A."/>
            <person name="Fulton L."/>
            <person name="Fulton R."/>
            <person name="Courtney L."/>
            <person name="Fronick C."/>
            <person name="O'Laughlin M."/>
            <person name="Godfrey J."/>
            <person name="Wilson R.M."/>
            <person name="Miner T."/>
            <person name="Farmer C."/>
            <person name="Delehaunty K."/>
            <person name="Cordes M."/>
            <person name="Minx P."/>
            <person name="Tomlinson C."/>
            <person name="Chen J."/>
            <person name="Wollam A."/>
            <person name="Pepin K.H."/>
            <person name="Bhonagiri V."/>
            <person name="Zhang X."/>
            <person name="Warren W."/>
            <person name="Mitreva M."/>
            <person name="Mardis E.R."/>
            <person name="Wilson R.K."/>
        </authorList>
    </citation>
    <scope>NUCLEOTIDE SEQUENCE [LARGE SCALE GENOMIC DNA]</scope>
    <source>
        <strain evidence="1 2">F0570</strain>
    </source>
</reference>
<organism evidence="1 2">
    <name type="scientific">Porphyromonas gingivalis F0570</name>
    <dbReference type="NCBI Taxonomy" id="1227271"/>
    <lineage>
        <taxon>Bacteria</taxon>
        <taxon>Pseudomonadati</taxon>
        <taxon>Bacteroidota</taxon>
        <taxon>Bacteroidia</taxon>
        <taxon>Bacteroidales</taxon>
        <taxon>Porphyromonadaceae</taxon>
        <taxon>Porphyromonas</taxon>
    </lineage>
</organism>
<evidence type="ECO:0000313" key="1">
    <source>
        <dbReference type="EMBL" id="ERJ69097.1"/>
    </source>
</evidence>
<dbReference type="AlphaFoldDB" id="A0A0E2LUD5"/>
<accession>A0A0E2LUD5</accession>
<dbReference type="EMBL" id="AWUW01000001">
    <property type="protein sequence ID" value="ERJ69097.1"/>
    <property type="molecule type" value="Genomic_DNA"/>
</dbReference>
<dbReference type="HOGENOM" id="CLU_3171484_0_0_10"/>
<gene>
    <name evidence="1" type="ORF">HMPREF1555_00052</name>
</gene>
<sequence>MICLIKHLFPNQFSNRPDPKENEQPSPSLKARLFAVRYYYIIHNEATAR</sequence>